<dbReference type="GeneID" id="8302016"/>
<keyword evidence="3 5" id="KW-0547">Nucleotide-binding</keyword>
<dbReference type="GO" id="GO:0006400">
    <property type="term" value="P:tRNA modification"/>
    <property type="evidence" value="ECO:0007669"/>
    <property type="project" value="EnsemblFungi"/>
</dbReference>
<organism evidence="9 10">
    <name type="scientific">Candida tropicalis (strain ATCC MYA-3404 / T1)</name>
    <name type="common">Yeast</name>
    <dbReference type="NCBI Taxonomy" id="294747"/>
    <lineage>
        <taxon>Eukaryota</taxon>
        <taxon>Fungi</taxon>
        <taxon>Dikarya</taxon>
        <taxon>Ascomycota</taxon>
        <taxon>Saccharomycotina</taxon>
        <taxon>Pichiomycetes</taxon>
        <taxon>Debaryomycetaceae</taxon>
        <taxon>Candida/Lodderomyces clade</taxon>
        <taxon>Candida</taxon>
    </lineage>
</organism>
<dbReference type="PIRSF" id="PIRSF039110">
    <property type="entry name" value="IPP_transferase"/>
    <property type="match status" value="1"/>
</dbReference>
<keyword evidence="2 5" id="KW-0808">Transferase</keyword>
<feature type="compositionally biased region" description="Basic and acidic residues" evidence="8">
    <location>
        <begin position="423"/>
        <end position="449"/>
    </location>
</feature>
<proteinExistence type="inferred from homology"/>
<dbReference type="SUPFAM" id="SSF52540">
    <property type="entry name" value="P-loop containing nucleoside triphosphate hydrolases"/>
    <property type="match status" value="1"/>
</dbReference>
<dbReference type="GO" id="GO:0052381">
    <property type="term" value="F:tRNA dimethylallyltransferase activity"/>
    <property type="evidence" value="ECO:0007669"/>
    <property type="project" value="UniProtKB-UniRule"/>
</dbReference>
<protein>
    <recommendedName>
        <fullName evidence="5 6">tRNA dimethylallyltransferase</fullName>
        <ecNumber evidence="5 6">2.5.1.75</ecNumber>
    </recommendedName>
</protein>
<comment type="similarity">
    <text evidence="1 5 7">Belongs to the IPP transferase family.</text>
</comment>
<accession>C5MBH9</accession>
<evidence type="ECO:0000256" key="2">
    <source>
        <dbReference type="ARBA" id="ARBA00022679"/>
    </source>
</evidence>
<dbReference type="EC" id="2.5.1.75" evidence="5 6"/>
<evidence type="ECO:0000313" key="10">
    <source>
        <dbReference type="Proteomes" id="UP000002037"/>
    </source>
</evidence>
<dbReference type="InterPro" id="IPR030666">
    <property type="entry name" value="IPP_transferase_euk"/>
</dbReference>
<dbReference type="OrthoDB" id="775260at2759"/>
<dbReference type="KEGG" id="ctp:CTRG_03421"/>
<dbReference type="InterPro" id="IPR039657">
    <property type="entry name" value="Dimethylallyltransferase"/>
</dbReference>
<keyword evidence="4 5" id="KW-0067">ATP-binding</keyword>
<dbReference type="PANTHER" id="PTHR11088">
    <property type="entry name" value="TRNA DIMETHYLALLYLTRANSFERASE"/>
    <property type="match status" value="1"/>
</dbReference>
<dbReference type="AlphaFoldDB" id="C5MBH9"/>
<evidence type="ECO:0000256" key="6">
    <source>
        <dbReference type="RuleBase" id="RU003783"/>
    </source>
</evidence>
<evidence type="ECO:0000256" key="8">
    <source>
        <dbReference type="SAM" id="MobiDB-lite"/>
    </source>
</evidence>
<evidence type="ECO:0000256" key="7">
    <source>
        <dbReference type="RuleBase" id="RU003785"/>
    </source>
</evidence>
<dbReference type="RefSeq" id="XP_002549124.1">
    <property type="nucleotide sequence ID" value="XM_002549078.1"/>
</dbReference>
<dbReference type="EMBL" id="GG692398">
    <property type="protein sequence ID" value="EER32996.1"/>
    <property type="molecule type" value="Genomic_DNA"/>
</dbReference>
<dbReference type="Gene3D" id="3.40.50.300">
    <property type="entry name" value="P-loop containing nucleotide triphosphate hydrolases"/>
    <property type="match status" value="1"/>
</dbReference>
<dbReference type="InterPro" id="IPR018022">
    <property type="entry name" value="IPT"/>
</dbReference>
<reference evidence="9 10" key="1">
    <citation type="journal article" date="2009" name="Nature">
        <title>Evolution of pathogenicity and sexual reproduction in eight Candida genomes.</title>
        <authorList>
            <person name="Butler G."/>
            <person name="Rasmussen M.D."/>
            <person name="Lin M.F."/>
            <person name="Santos M.A."/>
            <person name="Sakthikumar S."/>
            <person name="Munro C.A."/>
            <person name="Rheinbay E."/>
            <person name="Grabherr M."/>
            <person name="Forche A."/>
            <person name="Reedy J.L."/>
            <person name="Agrafioti I."/>
            <person name="Arnaud M.B."/>
            <person name="Bates S."/>
            <person name="Brown A.J."/>
            <person name="Brunke S."/>
            <person name="Costanzo M.C."/>
            <person name="Fitzpatrick D.A."/>
            <person name="de Groot P.W."/>
            <person name="Harris D."/>
            <person name="Hoyer L.L."/>
            <person name="Hube B."/>
            <person name="Klis F.M."/>
            <person name="Kodira C."/>
            <person name="Lennard N."/>
            <person name="Logue M.E."/>
            <person name="Martin R."/>
            <person name="Neiman A.M."/>
            <person name="Nikolaou E."/>
            <person name="Quail M.A."/>
            <person name="Quinn J."/>
            <person name="Santos M.C."/>
            <person name="Schmitzberger F.F."/>
            <person name="Sherlock G."/>
            <person name="Shah P."/>
            <person name="Silverstein K.A."/>
            <person name="Skrzypek M.S."/>
            <person name="Soll D."/>
            <person name="Staggs R."/>
            <person name="Stansfield I."/>
            <person name="Stumpf M.P."/>
            <person name="Sudbery P.E."/>
            <person name="Srikantha T."/>
            <person name="Zeng Q."/>
            <person name="Berman J."/>
            <person name="Berriman M."/>
            <person name="Heitman J."/>
            <person name="Gow N.A."/>
            <person name="Lorenz M.C."/>
            <person name="Birren B.W."/>
            <person name="Kellis M."/>
            <person name="Cuomo C.A."/>
        </authorList>
    </citation>
    <scope>NUCLEOTIDE SEQUENCE [LARGE SCALE GENOMIC DNA]</scope>
    <source>
        <strain evidence="10">ATCC MYA-3404 / T1</strain>
    </source>
</reference>
<gene>
    <name evidence="9" type="ORF">CTRG_03421</name>
</gene>
<dbReference type="Gene3D" id="1.10.20.140">
    <property type="match status" value="1"/>
</dbReference>
<keyword evidence="5 6" id="KW-0819">tRNA processing</keyword>
<evidence type="ECO:0000256" key="4">
    <source>
        <dbReference type="ARBA" id="ARBA00022840"/>
    </source>
</evidence>
<feature type="region of interest" description="Disordered" evidence="8">
    <location>
        <begin position="417"/>
        <end position="449"/>
    </location>
</feature>
<dbReference type="VEuPathDB" id="FungiDB:CTRG_03421"/>
<dbReference type="GO" id="GO:0000049">
    <property type="term" value="F:tRNA binding"/>
    <property type="evidence" value="ECO:0007669"/>
    <property type="project" value="EnsemblFungi"/>
</dbReference>
<name>C5MBH9_CANTT</name>
<dbReference type="InterPro" id="IPR027417">
    <property type="entry name" value="P-loop_NTPase"/>
</dbReference>
<comment type="catalytic activity">
    <reaction evidence="5 6">
        <text>adenosine(37) in tRNA + dimethylallyl diphosphate = N(6)-dimethylallyladenosine(37) in tRNA + diphosphate</text>
        <dbReference type="Rhea" id="RHEA:26482"/>
        <dbReference type="Rhea" id="RHEA-COMP:10162"/>
        <dbReference type="Rhea" id="RHEA-COMP:10375"/>
        <dbReference type="ChEBI" id="CHEBI:33019"/>
        <dbReference type="ChEBI" id="CHEBI:57623"/>
        <dbReference type="ChEBI" id="CHEBI:74411"/>
        <dbReference type="ChEBI" id="CHEBI:74415"/>
        <dbReference type="EC" id="2.5.1.75"/>
    </reaction>
</comment>
<keyword evidence="10" id="KW-1185">Reference proteome</keyword>
<dbReference type="eggNOG" id="KOG1384">
    <property type="taxonomic scope" value="Eukaryota"/>
</dbReference>
<dbReference type="GO" id="GO:0005829">
    <property type="term" value="C:cytosol"/>
    <property type="evidence" value="ECO:0007669"/>
    <property type="project" value="EnsemblFungi"/>
</dbReference>
<dbReference type="STRING" id="294747.C5MBH9"/>
<dbReference type="Pfam" id="PF01715">
    <property type="entry name" value="IPPT"/>
    <property type="match status" value="1"/>
</dbReference>
<evidence type="ECO:0000256" key="3">
    <source>
        <dbReference type="ARBA" id="ARBA00022741"/>
    </source>
</evidence>
<evidence type="ECO:0000256" key="1">
    <source>
        <dbReference type="ARBA" id="ARBA00005842"/>
    </source>
</evidence>
<sequence>MLRRMTSKPIISIVGTTGVGKSQFSIDLAKAINGEIINADSMQIYKKLDQITNKHPLEERSGIPHYIMDYVSWDEDYHIHKFSQDAQKSIDDIHNRGKVPIVIGGTHYYLQTLLFNNKTLDDSNKTLKELTKEQLDILDGPVDVLFKTLEEVDPIVAKKFHPQDHRKLRRALEIYYTRGEKPSEIYHEQKLDELESSSLKYNTLFFWVYCDPDVLNERLDVRVDKMMAQGAIDEIKEMYDFYKDNKKDESSCTSGIWQVIGFKEFLPWLENNQVDEKQFKEGIERMKIRTRQYAKYQVKWIKKSLITELDKESAFDYVNGGKLYILNATDLNVWHQNVDDIGIQIAKEFLSNGANGVTLPQAPPELHEFFTKKSTNQSNRVLESQENWKHYTCEICKDKQGKPLVAVGDHSWNVHIQSRRHRKNEEGIKKRKHNEEMIRLKKLKEASSE</sequence>
<dbReference type="GO" id="GO:0005524">
    <property type="term" value="F:ATP binding"/>
    <property type="evidence" value="ECO:0007669"/>
    <property type="project" value="UniProtKB-UniRule"/>
</dbReference>
<comment type="function">
    <text evidence="5">Catalyzes the transfer of a dimethylallyl group onto the adenine at position 37.</text>
</comment>
<keyword evidence="5" id="KW-0963">Cytoplasm</keyword>
<dbReference type="Proteomes" id="UP000002037">
    <property type="component" value="Unassembled WGS sequence"/>
</dbReference>
<dbReference type="GO" id="GO:0005730">
    <property type="term" value="C:nucleolus"/>
    <property type="evidence" value="ECO:0007669"/>
    <property type="project" value="EnsemblFungi"/>
</dbReference>
<dbReference type="HOGENOM" id="CLU_032616_2_3_1"/>
<dbReference type="HAMAP" id="MF_00185">
    <property type="entry name" value="IPP_trans"/>
    <property type="match status" value="1"/>
</dbReference>
<dbReference type="Gene3D" id="3.30.160.60">
    <property type="entry name" value="Classic Zinc Finger"/>
    <property type="match status" value="1"/>
</dbReference>
<evidence type="ECO:0000256" key="5">
    <source>
        <dbReference type="PIRNR" id="PIRNR039110"/>
    </source>
</evidence>
<dbReference type="NCBIfam" id="TIGR00174">
    <property type="entry name" value="miaA"/>
    <property type="match status" value="1"/>
</dbReference>
<dbReference type="GO" id="GO:0005739">
    <property type="term" value="C:mitochondrion"/>
    <property type="evidence" value="ECO:0007669"/>
    <property type="project" value="EnsemblFungi"/>
</dbReference>
<evidence type="ECO:0000313" key="9">
    <source>
        <dbReference type="EMBL" id="EER32996.1"/>
    </source>
</evidence>
<dbReference type="PANTHER" id="PTHR11088:SF89">
    <property type="entry name" value="TRNA DIMETHYLALLYLTRANSFERASE"/>
    <property type="match status" value="1"/>
</dbReference>